<dbReference type="Proteomes" id="UP001139486">
    <property type="component" value="Unassembled WGS sequence"/>
</dbReference>
<dbReference type="InterPro" id="IPR010982">
    <property type="entry name" value="Lambda_DNA-bd_dom_sf"/>
</dbReference>
<dbReference type="Gene3D" id="1.10.260.40">
    <property type="entry name" value="lambda repressor-like DNA-binding domains"/>
    <property type="match status" value="1"/>
</dbReference>
<dbReference type="SUPFAM" id="SSF47413">
    <property type="entry name" value="lambda repressor-like DNA-binding domains"/>
    <property type="match status" value="1"/>
</dbReference>
<dbReference type="NCBIfam" id="TIGR02607">
    <property type="entry name" value="antidote_HigA"/>
    <property type="match status" value="1"/>
</dbReference>
<comment type="caution">
    <text evidence="2">The sequence shown here is derived from an EMBL/GenBank/DDBJ whole genome shotgun (WGS) entry which is preliminary data.</text>
</comment>
<dbReference type="EMBL" id="JAMLDY010000008">
    <property type="protein sequence ID" value="MCP3734798.1"/>
    <property type="molecule type" value="Genomic_DNA"/>
</dbReference>
<dbReference type="InterPro" id="IPR013430">
    <property type="entry name" value="Toxin_antidote_HigA"/>
</dbReference>
<dbReference type="GO" id="GO:0003677">
    <property type="term" value="F:DNA binding"/>
    <property type="evidence" value="ECO:0007669"/>
    <property type="project" value="UniProtKB-KW"/>
</dbReference>
<evidence type="ECO:0000313" key="3">
    <source>
        <dbReference type="Proteomes" id="UP001139486"/>
    </source>
</evidence>
<accession>A0A9X2HPK1</accession>
<protein>
    <submittedName>
        <fullName evidence="2">HigA family addiction module antitoxin</fullName>
    </submittedName>
</protein>
<dbReference type="PANTHER" id="PTHR36924">
    <property type="entry name" value="ANTITOXIN HIGA-1"/>
    <property type="match status" value="1"/>
</dbReference>
<keyword evidence="3" id="KW-1185">Reference proteome</keyword>
<evidence type="ECO:0000313" key="2">
    <source>
        <dbReference type="EMBL" id="MCP3734798.1"/>
    </source>
</evidence>
<keyword evidence="1" id="KW-0238">DNA-binding</keyword>
<evidence type="ECO:0000256" key="1">
    <source>
        <dbReference type="ARBA" id="ARBA00023125"/>
    </source>
</evidence>
<proteinExistence type="predicted"/>
<organism evidence="2 3">
    <name type="scientific">Sphingomonas liriopis</name>
    <dbReference type="NCBI Taxonomy" id="2949094"/>
    <lineage>
        <taxon>Bacteria</taxon>
        <taxon>Pseudomonadati</taxon>
        <taxon>Pseudomonadota</taxon>
        <taxon>Alphaproteobacteria</taxon>
        <taxon>Sphingomonadales</taxon>
        <taxon>Sphingomonadaceae</taxon>
        <taxon>Sphingomonas</taxon>
    </lineage>
</organism>
<dbReference type="RefSeq" id="WP_254288820.1">
    <property type="nucleotide sequence ID" value="NZ_JAMLDY010000008.1"/>
</dbReference>
<gene>
    <name evidence="2" type="ORF">M9979_07935</name>
</gene>
<dbReference type="AlphaFoldDB" id="A0A9X2HPK1"/>
<reference evidence="2" key="1">
    <citation type="submission" date="2022-05" db="EMBL/GenBank/DDBJ databases">
        <title>Sphingomonas sp. strain RP10 Genome sequencing and assembly.</title>
        <authorList>
            <person name="Kim I."/>
        </authorList>
    </citation>
    <scope>NUCLEOTIDE SEQUENCE</scope>
    <source>
        <strain evidence="2">RP10</strain>
    </source>
</reference>
<dbReference type="PANTHER" id="PTHR36924:SF1">
    <property type="entry name" value="ANTITOXIN HIGA-1"/>
    <property type="match status" value="1"/>
</dbReference>
<name>A0A9X2HPK1_9SPHN</name>
<sequence length="106" mass="11729">MSASRIIIGDAERLPNIHPGEILREDFLIGSEIPVAEVAAGAGIAFDKLEALLDEHAPIDAESALRLARYFGMDESFFLGLQNDYDLEEARLAYRADLDRIVRRAA</sequence>